<proteinExistence type="predicted"/>
<dbReference type="OrthoDB" id="6626310at2"/>
<gene>
    <name evidence="1" type="ORF">F384_25600</name>
</gene>
<protein>
    <submittedName>
        <fullName evidence="1">Uncharacterized protein</fullName>
    </submittedName>
</protein>
<sequence length="609" mass="70079">MRIDRRLNRDVLTERQLYFTECWSNFCHKNSPDTDRVGYSNPLNTIRELLFLYEMEDRFSADKKRLRVATELLELLETDQVLRREAFEDIPAQLVSLLDRDLLVDPTRSPVEKRPRLICSLCVQLADITEASYITEALEMLEQELFTEHPLDENCARDIYALTNGVMSVLLTRGMTLTECYLLYINIFRNVSTEPDAFRTAFHSFRQKLVTPTRDVTVRMFIISEKLHTLLNTQGPTLQFNGCVFRPLDEARQRFSLSVDIPVCSMSDTSARNMAGQMLRESLDVIAYMVGKGDITVQKQFMIIRDEDEAEVPRFDNEIEANSDRLTDEEFARFMVAMNRLFTDTPDVSRKKISSVFRFFRNGIESQVQESRFTAYWSALESLTLGVAPGTPSHEQHVISVVAPCMVLDYIVKQLFSLRKVLRFILREPGHPLRTPDIASLPLGQLYALLKDADRARELQADLQHFPYVMYRVRKLAGICASPEKMADKLQQHAEKVTRHLHRLYLLRNTIVHNAGTSPHIDLLTVNLEHYLRATISALFNIVVIHPTVSTAEEAFTRCQFTSESVFRELNPLHGITEKKLYTAIDNQLKNGTLSRSDALLIAWLNAHH</sequence>
<dbReference type="PATRIC" id="fig|1261127.3.peg.5304"/>
<organism evidence="1 2">
    <name type="scientific">Citrobacter amalonaticus Y19</name>
    <dbReference type="NCBI Taxonomy" id="1261127"/>
    <lineage>
        <taxon>Bacteria</taxon>
        <taxon>Pseudomonadati</taxon>
        <taxon>Pseudomonadota</taxon>
        <taxon>Gammaproteobacteria</taxon>
        <taxon>Enterobacterales</taxon>
        <taxon>Enterobacteriaceae</taxon>
        <taxon>Citrobacter</taxon>
    </lineage>
</organism>
<dbReference type="KEGG" id="cama:F384_25600"/>
<evidence type="ECO:0000313" key="1">
    <source>
        <dbReference type="EMBL" id="AKE61704.1"/>
    </source>
</evidence>
<dbReference type="RefSeq" id="WP_032676600.1">
    <property type="nucleotide sequence ID" value="NZ_CP011132.1"/>
</dbReference>
<dbReference type="Proteomes" id="UP000034085">
    <property type="component" value="Chromosome"/>
</dbReference>
<evidence type="ECO:0000313" key="2">
    <source>
        <dbReference type="Proteomes" id="UP000034085"/>
    </source>
</evidence>
<reference evidence="1 2" key="1">
    <citation type="journal article" date="2013" name="Appl. Microbiol. Biotechnol.">
        <title>Glycerol assimilation and production of 1,3-propanediol by Citrobacter amalonaticus Y19.</title>
        <authorList>
            <person name="Ainala S.K."/>
            <person name="Ashok S."/>
            <person name="Ko Y."/>
            <person name="Park S."/>
        </authorList>
    </citation>
    <scope>NUCLEOTIDE SEQUENCE [LARGE SCALE GENOMIC DNA]</scope>
    <source>
        <strain evidence="1 2">Y19</strain>
    </source>
</reference>
<accession>A0A0F6TZM6</accession>
<name>A0A0F6TZM6_CITAM</name>
<dbReference type="HOGENOM" id="CLU_448153_0_0_6"/>
<dbReference type="EMBL" id="CP011132">
    <property type="protein sequence ID" value="AKE61704.1"/>
    <property type="molecule type" value="Genomic_DNA"/>
</dbReference>
<dbReference type="AlphaFoldDB" id="A0A0F6TZM6"/>